<evidence type="ECO:0000256" key="9">
    <source>
        <dbReference type="SAM" id="Phobius"/>
    </source>
</evidence>
<evidence type="ECO:0000259" key="12">
    <source>
        <dbReference type="PROSITE" id="PS50990"/>
    </source>
</evidence>
<comment type="subcellular location">
    <subcellularLocation>
        <location evidence="1">Cell membrane</location>
        <topology evidence="1">Multi-pass membrane protein</topology>
    </subcellularLocation>
</comment>
<evidence type="ECO:0000256" key="6">
    <source>
        <dbReference type="ARBA" id="ARBA00022840"/>
    </source>
</evidence>
<dbReference type="InterPro" id="IPR011527">
    <property type="entry name" value="ABC1_TM_dom"/>
</dbReference>
<dbReference type="Gene3D" id="3.40.50.300">
    <property type="entry name" value="P-loop containing nucleotide triphosphate hydrolases"/>
    <property type="match status" value="1"/>
</dbReference>
<sequence length="717" mass="80197">MNYIETLALRLRRHLPLVLQTEATECGLACLAMIANYHGYHTTIMELRRQFSVSLKGTTLKHLIHTADRLKLGTRAVRVDLDELGKLKLPCVLHWNFNHFVVLKAIDGKRLTLHDPGQGVRQLTLDEASKAFTGVAVEVWPENDFQQQSAPIQVGLMRMLGRVDGLYRALGQVLLLALALEVFSLVSPFLLQWTIDNVLVTQDRDLLTILMIGFGLLLLMKQVVSLVRDWVAIYMSTLLGVQWQANVFSHLLRLPVQYFEKRHLGDVVSRFGAVGKIQQTLTATFFSTVLDGLMSLATLILMLIYSPLLAMIAVLAMALYILIRWVWYKPLRRASEEQIVHAARVDSHFLETLRGMRTLKLFQRQSERRGTWLGLLVTQINAGLRTQKLQLLYAQLNSLIFGLENLLSIGFGASLVMDNKFSVGVLMAFMAYKGQFVGRVASLVDHLFELRMLRLQGERLADIVLHPPEETHSPLSMSAWSPGPIDIHIQGLKYRYSDLEPWVLDGIDLHIPHGQSIAITGASGCGKSTLASLMLGILKPTGGHIRMAGSELRHLDIDTWRSRIGTVLQDDCLFAGSLMDNITFFEPSPDLDWAIECASKASMHEEVMAMPMGYNTLVGDMGTVLSGGQKQRLLLARALYKRPEILILDEATSHLDTGCEQRVNRAIKALDVTRIIIAHRVETIASADRVVRLEAGRITQDRCTGISSQPADELRAP</sequence>
<keyword evidence="3" id="KW-1003">Cell membrane</keyword>
<evidence type="ECO:0000256" key="2">
    <source>
        <dbReference type="ARBA" id="ARBA00022448"/>
    </source>
</evidence>
<dbReference type="PROSITE" id="PS50929">
    <property type="entry name" value="ABC_TM1F"/>
    <property type="match status" value="1"/>
</dbReference>
<dbReference type="GO" id="GO:0005524">
    <property type="term" value="F:ATP binding"/>
    <property type="evidence" value="ECO:0007669"/>
    <property type="project" value="UniProtKB-KW"/>
</dbReference>
<dbReference type="EMBL" id="NFSB01000053">
    <property type="protein sequence ID" value="OUM37767.1"/>
    <property type="molecule type" value="Genomic_DNA"/>
</dbReference>
<keyword evidence="2" id="KW-0813">Transport</keyword>
<evidence type="ECO:0000256" key="5">
    <source>
        <dbReference type="ARBA" id="ARBA00022741"/>
    </source>
</evidence>
<accession>A0A1Y3LI19</accession>
<comment type="caution">
    <text evidence="13">The sequence shown here is derived from an EMBL/GenBank/DDBJ whole genome shotgun (WGS) entry which is preliminary data.</text>
</comment>
<evidence type="ECO:0000256" key="8">
    <source>
        <dbReference type="ARBA" id="ARBA00023136"/>
    </source>
</evidence>
<dbReference type="Proteomes" id="UP000196082">
    <property type="component" value="Unassembled WGS sequence"/>
</dbReference>
<dbReference type="CDD" id="cd02419">
    <property type="entry name" value="Peptidase_C39C"/>
    <property type="match status" value="1"/>
</dbReference>
<dbReference type="CDD" id="cd18567">
    <property type="entry name" value="ABC_6TM_CvaB_RaxB_like"/>
    <property type="match status" value="1"/>
</dbReference>
<dbReference type="GO" id="GO:0005886">
    <property type="term" value="C:plasma membrane"/>
    <property type="evidence" value="ECO:0007669"/>
    <property type="project" value="UniProtKB-SubCell"/>
</dbReference>
<name>A0A1Y3LI19_PSEPU</name>
<dbReference type="PANTHER" id="PTHR24221:SF606">
    <property type="entry name" value="COLICIN V SECRETION-PROCESSING ATP-BINDING PROTEIN"/>
    <property type="match status" value="1"/>
</dbReference>
<evidence type="ECO:0000313" key="14">
    <source>
        <dbReference type="Proteomes" id="UP000196082"/>
    </source>
</evidence>
<dbReference type="PROSITE" id="PS50990">
    <property type="entry name" value="PEPTIDASE_C39"/>
    <property type="match status" value="1"/>
</dbReference>
<evidence type="ECO:0000259" key="11">
    <source>
        <dbReference type="PROSITE" id="PS50929"/>
    </source>
</evidence>
<dbReference type="RefSeq" id="WP_086974661.1">
    <property type="nucleotide sequence ID" value="NZ_NFSB01000053.1"/>
</dbReference>
<dbReference type="PROSITE" id="PS00211">
    <property type="entry name" value="ABC_TRANSPORTER_1"/>
    <property type="match status" value="1"/>
</dbReference>
<dbReference type="InterPro" id="IPR005074">
    <property type="entry name" value="Peptidase_C39"/>
</dbReference>
<dbReference type="InterPro" id="IPR039421">
    <property type="entry name" value="Type_1_exporter"/>
</dbReference>
<dbReference type="GO" id="GO:0034040">
    <property type="term" value="F:ATPase-coupled lipid transmembrane transporter activity"/>
    <property type="evidence" value="ECO:0007669"/>
    <property type="project" value="TreeGrafter"/>
</dbReference>
<dbReference type="SUPFAM" id="SSF90123">
    <property type="entry name" value="ABC transporter transmembrane region"/>
    <property type="match status" value="1"/>
</dbReference>
<dbReference type="SUPFAM" id="SSF52540">
    <property type="entry name" value="P-loop containing nucleoside triphosphate hydrolases"/>
    <property type="match status" value="1"/>
</dbReference>
<evidence type="ECO:0000259" key="10">
    <source>
        <dbReference type="PROSITE" id="PS50893"/>
    </source>
</evidence>
<keyword evidence="8 9" id="KW-0472">Membrane</keyword>
<gene>
    <name evidence="13" type="ORF">B8W72_03530</name>
</gene>
<feature type="transmembrane region" description="Helical" evidence="9">
    <location>
        <begin position="166"/>
        <end position="186"/>
    </location>
</feature>
<evidence type="ECO:0000256" key="4">
    <source>
        <dbReference type="ARBA" id="ARBA00022692"/>
    </source>
</evidence>
<dbReference type="InterPro" id="IPR027417">
    <property type="entry name" value="P-loop_NTPase"/>
</dbReference>
<keyword evidence="6" id="KW-0067">ATP-binding</keyword>
<dbReference type="Gene3D" id="3.90.70.10">
    <property type="entry name" value="Cysteine proteinases"/>
    <property type="match status" value="1"/>
</dbReference>
<evidence type="ECO:0000256" key="1">
    <source>
        <dbReference type="ARBA" id="ARBA00004651"/>
    </source>
</evidence>
<dbReference type="PANTHER" id="PTHR24221">
    <property type="entry name" value="ATP-BINDING CASSETTE SUB-FAMILY B"/>
    <property type="match status" value="1"/>
</dbReference>
<dbReference type="InterPro" id="IPR036640">
    <property type="entry name" value="ABC1_TM_sf"/>
</dbReference>
<feature type="domain" description="ABC transmembrane type-1" evidence="11">
    <location>
        <begin position="173"/>
        <end position="452"/>
    </location>
</feature>
<proteinExistence type="predicted"/>
<feature type="domain" description="Peptidase C39" evidence="12">
    <location>
        <begin position="20"/>
        <end position="139"/>
    </location>
</feature>
<dbReference type="GO" id="GO:0008234">
    <property type="term" value="F:cysteine-type peptidase activity"/>
    <property type="evidence" value="ECO:0007669"/>
    <property type="project" value="InterPro"/>
</dbReference>
<dbReference type="Pfam" id="PF00664">
    <property type="entry name" value="ABC_membrane"/>
    <property type="match status" value="1"/>
</dbReference>
<keyword evidence="7 9" id="KW-1133">Transmembrane helix</keyword>
<dbReference type="InterPro" id="IPR003593">
    <property type="entry name" value="AAA+_ATPase"/>
</dbReference>
<dbReference type="Pfam" id="PF00005">
    <property type="entry name" value="ABC_tran"/>
    <property type="match status" value="1"/>
</dbReference>
<dbReference type="GO" id="GO:0140359">
    <property type="term" value="F:ABC-type transporter activity"/>
    <property type="evidence" value="ECO:0007669"/>
    <property type="project" value="InterPro"/>
</dbReference>
<keyword evidence="4 9" id="KW-0812">Transmembrane</keyword>
<dbReference type="SMART" id="SM00382">
    <property type="entry name" value="AAA"/>
    <property type="match status" value="1"/>
</dbReference>
<evidence type="ECO:0000256" key="3">
    <source>
        <dbReference type="ARBA" id="ARBA00022475"/>
    </source>
</evidence>
<dbReference type="InterPro" id="IPR017871">
    <property type="entry name" value="ABC_transporter-like_CS"/>
</dbReference>
<dbReference type="InterPro" id="IPR033838">
    <property type="entry name" value="CvaB_peptidase"/>
</dbReference>
<feature type="transmembrane region" description="Helical" evidence="9">
    <location>
        <begin position="296"/>
        <end position="323"/>
    </location>
</feature>
<dbReference type="Gene3D" id="1.20.1560.10">
    <property type="entry name" value="ABC transporter type 1, transmembrane domain"/>
    <property type="match status" value="1"/>
</dbReference>
<dbReference type="AlphaFoldDB" id="A0A1Y3LI19"/>
<feature type="transmembrane region" description="Helical" evidence="9">
    <location>
        <begin position="206"/>
        <end position="224"/>
    </location>
</feature>
<protein>
    <submittedName>
        <fullName evidence="13">ABC transporter</fullName>
    </submittedName>
</protein>
<dbReference type="PROSITE" id="PS50893">
    <property type="entry name" value="ABC_TRANSPORTER_2"/>
    <property type="match status" value="1"/>
</dbReference>
<reference evidence="13 14" key="1">
    <citation type="submission" date="2017-05" db="EMBL/GenBank/DDBJ databases">
        <title>Whole genome sequence of Pseudomonas putida isolate 1312 commercialized as a biostimulant.</title>
        <authorList>
            <person name="Crovadore J."/>
            <person name="Blanc P."/>
            <person name="Chablais R."/>
            <person name="Cochard B."/>
            <person name="Grizard D."/>
            <person name="Lefort F."/>
        </authorList>
    </citation>
    <scope>NUCLEOTIDE SEQUENCE [LARGE SCALE GENOMIC DNA]</scope>
    <source>
        <strain evidence="13 14">1312</strain>
    </source>
</reference>
<keyword evidence="5" id="KW-0547">Nucleotide-binding</keyword>
<feature type="domain" description="ABC transporter" evidence="10">
    <location>
        <begin position="487"/>
        <end position="716"/>
    </location>
</feature>
<evidence type="ECO:0000256" key="7">
    <source>
        <dbReference type="ARBA" id="ARBA00022989"/>
    </source>
</evidence>
<evidence type="ECO:0000313" key="13">
    <source>
        <dbReference type="EMBL" id="OUM37767.1"/>
    </source>
</evidence>
<dbReference type="InterPro" id="IPR003439">
    <property type="entry name" value="ABC_transporter-like_ATP-bd"/>
</dbReference>
<dbReference type="GO" id="GO:0016887">
    <property type="term" value="F:ATP hydrolysis activity"/>
    <property type="evidence" value="ECO:0007669"/>
    <property type="project" value="InterPro"/>
</dbReference>
<organism evidence="13 14">
    <name type="scientific">Pseudomonas putida</name>
    <name type="common">Arthrobacter siderocapsulatus</name>
    <dbReference type="NCBI Taxonomy" id="303"/>
    <lineage>
        <taxon>Bacteria</taxon>
        <taxon>Pseudomonadati</taxon>
        <taxon>Pseudomonadota</taxon>
        <taxon>Gammaproteobacteria</taxon>
        <taxon>Pseudomonadales</taxon>
        <taxon>Pseudomonadaceae</taxon>
        <taxon>Pseudomonas</taxon>
    </lineage>
</organism>
<dbReference type="GO" id="GO:0006508">
    <property type="term" value="P:proteolysis"/>
    <property type="evidence" value="ECO:0007669"/>
    <property type="project" value="InterPro"/>
</dbReference>
<dbReference type="Pfam" id="PF03412">
    <property type="entry name" value="Peptidase_C39"/>
    <property type="match status" value="1"/>
</dbReference>
<dbReference type="FunFam" id="3.40.50.300:FF:000299">
    <property type="entry name" value="ABC transporter ATP-binding protein/permease"/>
    <property type="match status" value="1"/>
</dbReference>